<dbReference type="OrthoDB" id="4387at2759"/>
<dbReference type="Proteomes" id="UP000247409">
    <property type="component" value="Unassembled WGS sequence"/>
</dbReference>
<feature type="transmembrane region" description="Helical" evidence="1">
    <location>
        <begin position="159"/>
        <end position="179"/>
    </location>
</feature>
<dbReference type="Pfam" id="PF12159">
    <property type="entry name" value="DUF3593"/>
    <property type="match status" value="1"/>
</dbReference>
<feature type="transmembrane region" description="Helical" evidence="1">
    <location>
        <begin position="126"/>
        <end position="147"/>
    </location>
</feature>
<keyword evidence="3" id="KW-1185">Reference proteome</keyword>
<feature type="transmembrane region" description="Helical" evidence="1">
    <location>
        <begin position="48"/>
        <end position="68"/>
    </location>
</feature>
<reference evidence="2 3" key="1">
    <citation type="journal article" date="2018" name="Mol. Biol. Evol.">
        <title>Analysis of the draft genome of the red seaweed Gracilariopsis chorda provides insights into genome size evolution in Rhodophyta.</title>
        <authorList>
            <person name="Lee J."/>
            <person name="Yang E.C."/>
            <person name="Graf L."/>
            <person name="Yang J.H."/>
            <person name="Qiu H."/>
            <person name="Zel Zion U."/>
            <person name="Chan C.X."/>
            <person name="Stephens T.G."/>
            <person name="Weber A.P.M."/>
            <person name="Boo G.H."/>
            <person name="Boo S.M."/>
            <person name="Kim K.M."/>
            <person name="Shin Y."/>
            <person name="Jung M."/>
            <person name="Lee S.J."/>
            <person name="Yim H.S."/>
            <person name="Lee J.H."/>
            <person name="Bhattacharya D."/>
            <person name="Yoon H.S."/>
        </authorList>
    </citation>
    <scope>NUCLEOTIDE SEQUENCE [LARGE SCALE GENOMIC DNA]</scope>
    <source>
        <strain evidence="2 3">SKKU-2015</strain>
        <tissue evidence="2">Whole body</tissue>
    </source>
</reference>
<keyword evidence="1" id="KW-1133">Transmembrane helix</keyword>
<dbReference type="InterPro" id="IPR021995">
    <property type="entry name" value="DUF3593"/>
</dbReference>
<dbReference type="EMBL" id="NBIV01000218">
    <property type="protein sequence ID" value="PXF41372.1"/>
    <property type="molecule type" value="Genomic_DNA"/>
</dbReference>
<feature type="transmembrane region" description="Helical" evidence="1">
    <location>
        <begin position="308"/>
        <end position="326"/>
    </location>
</feature>
<comment type="caution">
    <text evidence="2">The sequence shown here is derived from an EMBL/GenBank/DDBJ whole genome shotgun (WGS) entry which is preliminary data.</text>
</comment>
<evidence type="ECO:0000313" key="3">
    <source>
        <dbReference type="Proteomes" id="UP000247409"/>
    </source>
</evidence>
<keyword evidence="1" id="KW-0472">Membrane</keyword>
<feature type="transmembrane region" description="Helical" evidence="1">
    <location>
        <begin position="191"/>
        <end position="211"/>
    </location>
</feature>
<evidence type="ECO:0000313" key="2">
    <source>
        <dbReference type="EMBL" id="PXF41372.1"/>
    </source>
</evidence>
<dbReference type="Pfam" id="PF10693">
    <property type="entry name" value="DUF2499"/>
    <property type="match status" value="1"/>
</dbReference>
<dbReference type="PANTHER" id="PTHR33833">
    <property type="entry name" value="NUCLEOLAR-LIKE PROTEIN-RELATED"/>
    <property type="match status" value="1"/>
</dbReference>
<dbReference type="AlphaFoldDB" id="A0A2V3IH42"/>
<accession>A0A2V3IH42</accession>
<evidence type="ECO:0000256" key="1">
    <source>
        <dbReference type="SAM" id="Phobius"/>
    </source>
</evidence>
<dbReference type="InterPro" id="IPR019634">
    <property type="entry name" value="Uncharacterised_Ycf49"/>
</dbReference>
<feature type="transmembrane region" description="Helical" evidence="1">
    <location>
        <begin position="16"/>
        <end position="36"/>
    </location>
</feature>
<keyword evidence="1" id="KW-0812">Transmembrane</keyword>
<proteinExistence type="predicted"/>
<protein>
    <submittedName>
        <fullName evidence="2">Ycf49-like protein</fullName>
    </submittedName>
</protein>
<gene>
    <name evidence="2" type="ORF">BWQ96_08870</name>
</gene>
<name>A0A2V3IH42_9FLOR</name>
<dbReference type="PANTHER" id="PTHR33833:SF3">
    <property type="entry name" value="YCF49-LIKE PROTEIN"/>
    <property type="match status" value="1"/>
</dbReference>
<feature type="transmembrane region" description="Helical" evidence="1">
    <location>
        <begin position="80"/>
        <end position="100"/>
    </location>
</feature>
<organism evidence="2 3">
    <name type="scientific">Gracilariopsis chorda</name>
    <dbReference type="NCBI Taxonomy" id="448386"/>
    <lineage>
        <taxon>Eukaryota</taxon>
        <taxon>Rhodophyta</taxon>
        <taxon>Florideophyceae</taxon>
        <taxon>Rhodymeniophycidae</taxon>
        <taxon>Gracilariales</taxon>
        <taxon>Gracilariaceae</taxon>
        <taxon>Gracilariopsis</taxon>
    </lineage>
</organism>
<sequence length="332" mass="35882">MLVDPWSVSAESIDALAAQFFAASLFPYLAFLYLLNRKQVNCPPLANFGFRFLLVFVFATIPAGIYAKTHYHDILANVDWLHGSAESLLTITNLLIVLGFRQASGTEKEATTTPQRSEGAKVGAQMVPTLLLLLGAPLLGGLLATVHEEPANALSFPTWIIHVSSLVEWLVAMGLVWEYSERSRNERWKGLTWGMVPLHTSGICACTYHLFYNAPSLSVLVLLQAALTFVGNCSMAFATCRIGGQGDESGDDADDDKVEAESSLMGFEDMGTSKNSNLMLLGKVFALSAMGSAGVKWGSLLFDAPFSGSLPLALTLITVPTALNVVKWASRR</sequence>